<dbReference type="InterPro" id="IPR000679">
    <property type="entry name" value="Znf_GATA"/>
</dbReference>
<dbReference type="PANTHER" id="PTHR45658:SF18">
    <property type="entry name" value="PROTEIN GAT2"/>
    <property type="match status" value="1"/>
</dbReference>
<evidence type="ECO:0000256" key="5">
    <source>
        <dbReference type="ARBA" id="ARBA00023159"/>
    </source>
</evidence>
<dbReference type="GO" id="GO:0043565">
    <property type="term" value="F:sequence-specific DNA binding"/>
    <property type="evidence" value="ECO:0007669"/>
    <property type="project" value="InterPro"/>
</dbReference>
<proteinExistence type="inferred from homology"/>
<evidence type="ECO:0000256" key="3">
    <source>
        <dbReference type="ARBA" id="ARBA00022771"/>
    </source>
</evidence>
<dbReference type="SUPFAM" id="SSF57716">
    <property type="entry name" value="Glucocorticoid receptor-like (DNA-binding domain)"/>
    <property type="match status" value="1"/>
</dbReference>
<feature type="region of interest" description="Disordered" evidence="7">
    <location>
        <begin position="64"/>
        <end position="96"/>
    </location>
</feature>
<dbReference type="PANTHER" id="PTHR45658">
    <property type="entry name" value="GATA TRANSCRIPTION FACTOR"/>
    <property type="match status" value="1"/>
</dbReference>
<sequence>MPKLRLRADDVPRDLAEQLSDKFVPRMQTVGLRPIVRIRRTTGGDDDKDQFDVLRGMTSYDDKRKRVRLDGEPEYQRDTGDEDGVGDESGHVQYDPVTGLPIKRKRHVAKYNPDGTLKLCQACGTNVTPMWRRGPAGKSTLCNACGAKWKVGRLVVPDKMPTASIETVKAQEPGPSVVQKDSVDVVVPETAITDEGPAPSLTIEADTSKVEAAQEEAQEETSVQQ</sequence>
<dbReference type="GO" id="GO:0006355">
    <property type="term" value="P:regulation of DNA-templated transcription"/>
    <property type="evidence" value="ECO:0007669"/>
    <property type="project" value="InterPro"/>
</dbReference>
<accession>A0AAV7FNZ6</accession>
<feature type="region of interest" description="Disordered" evidence="7">
    <location>
        <begin position="191"/>
        <end position="225"/>
    </location>
</feature>
<keyword evidence="3 6" id="KW-0863">Zinc-finger</keyword>
<protein>
    <recommendedName>
        <fullName evidence="8">GATA-type domain-containing protein</fullName>
    </recommendedName>
</protein>
<dbReference type="GO" id="GO:0008270">
    <property type="term" value="F:zinc ion binding"/>
    <property type="evidence" value="ECO:0007669"/>
    <property type="project" value="UniProtKB-KW"/>
</dbReference>
<dbReference type="PROSITE" id="PS50114">
    <property type="entry name" value="GATA_ZN_FINGER_2"/>
    <property type="match status" value="1"/>
</dbReference>
<evidence type="ECO:0000313" key="10">
    <source>
        <dbReference type="Proteomes" id="UP000775213"/>
    </source>
</evidence>
<keyword evidence="4" id="KW-0862">Zinc</keyword>
<dbReference type="CDD" id="cd00202">
    <property type="entry name" value="ZnF_GATA"/>
    <property type="match status" value="1"/>
</dbReference>
<dbReference type="Gene3D" id="3.30.50.10">
    <property type="entry name" value="Erythroid Transcription Factor GATA-1, subunit A"/>
    <property type="match status" value="1"/>
</dbReference>
<dbReference type="InterPro" id="IPR051140">
    <property type="entry name" value="GATA_TF"/>
</dbReference>
<comment type="caution">
    <text evidence="9">The sequence shown here is derived from an EMBL/GenBank/DDBJ whole genome shotgun (WGS) entry which is preliminary data.</text>
</comment>
<evidence type="ECO:0000256" key="1">
    <source>
        <dbReference type="ARBA" id="ARBA00005694"/>
    </source>
</evidence>
<comment type="similarity">
    <text evidence="1">Belongs to the type IV zinc-finger family. Class A subfamily.</text>
</comment>
<dbReference type="SMART" id="SM00401">
    <property type="entry name" value="ZnF_GATA"/>
    <property type="match status" value="1"/>
</dbReference>
<dbReference type="InterPro" id="IPR013088">
    <property type="entry name" value="Znf_NHR/GATA"/>
</dbReference>
<reference evidence="9 10" key="1">
    <citation type="journal article" date="2021" name="Hortic Res">
        <title>Chromosome-scale assembly of the Dendrobium chrysotoxum genome enhances the understanding of orchid evolution.</title>
        <authorList>
            <person name="Zhang Y."/>
            <person name="Zhang G.Q."/>
            <person name="Zhang D."/>
            <person name="Liu X.D."/>
            <person name="Xu X.Y."/>
            <person name="Sun W.H."/>
            <person name="Yu X."/>
            <person name="Zhu X."/>
            <person name="Wang Z.W."/>
            <person name="Zhao X."/>
            <person name="Zhong W.Y."/>
            <person name="Chen H."/>
            <person name="Yin W.L."/>
            <person name="Huang T."/>
            <person name="Niu S.C."/>
            <person name="Liu Z.J."/>
        </authorList>
    </citation>
    <scope>NUCLEOTIDE SEQUENCE [LARGE SCALE GENOMIC DNA]</scope>
    <source>
        <strain evidence="9">Lindl</strain>
    </source>
</reference>
<evidence type="ECO:0000256" key="4">
    <source>
        <dbReference type="ARBA" id="ARBA00022833"/>
    </source>
</evidence>
<gene>
    <name evidence="9" type="ORF">IEQ34_025542</name>
</gene>
<keyword evidence="2" id="KW-0479">Metal-binding</keyword>
<feature type="compositionally biased region" description="Basic and acidic residues" evidence="7">
    <location>
        <begin position="64"/>
        <end position="79"/>
    </location>
</feature>
<evidence type="ECO:0000256" key="7">
    <source>
        <dbReference type="SAM" id="MobiDB-lite"/>
    </source>
</evidence>
<keyword evidence="10" id="KW-1185">Reference proteome</keyword>
<dbReference type="Proteomes" id="UP000775213">
    <property type="component" value="Unassembled WGS sequence"/>
</dbReference>
<evidence type="ECO:0000256" key="6">
    <source>
        <dbReference type="PROSITE-ProRule" id="PRU00094"/>
    </source>
</evidence>
<dbReference type="Pfam" id="PF00320">
    <property type="entry name" value="GATA"/>
    <property type="match status" value="1"/>
</dbReference>
<evidence type="ECO:0000256" key="2">
    <source>
        <dbReference type="ARBA" id="ARBA00022723"/>
    </source>
</evidence>
<name>A0AAV7FNZ6_DENCH</name>
<evidence type="ECO:0000313" key="9">
    <source>
        <dbReference type="EMBL" id="KAH0444462.1"/>
    </source>
</evidence>
<evidence type="ECO:0000259" key="8">
    <source>
        <dbReference type="PROSITE" id="PS50114"/>
    </source>
</evidence>
<feature type="domain" description="GATA-type" evidence="8">
    <location>
        <begin position="120"/>
        <end position="168"/>
    </location>
</feature>
<dbReference type="EMBL" id="JAGFBR010000436">
    <property type="protein sequence ID" value="KAH0444462.1"/>
    <property type="molecule type" value="Genomic_DNA"/>
</dbReference>
<dbReference type="AlphaFoldDB" id="A0AAV7FNZ6"/>
<organism evidence="9 10">
    <name type="scientific">Dendrobium chrysotoxum</name>
    <name type="common">Orchid</name>
    <dbReference type="NCBI Taxonomy" id="161865"/>
    <lineage>
        <taxon>Eukaryota</taxon>
        <taxon>Viridiplantae</taxon>
        <taxon>Streptophyta</taxon>
        <taxon>Embryophyta</taxon>
        <taxon>Tracheophyta</taxon>
        <taxon>Spermatophyta</taxon>
        <taxon>Magnoliopsida</taxon>
        <taxon>Liliopsida</taxon>
        <taxon>Asparagales</taxon>
        <taxon>Orchidaceae</taxon>
        <taxon>Epidendroideae</taxon>
        <taxon>Malaxideae</taxon>
        <taxon>Dendrobiinae</taxon>
        <taxon>Dendrobium</taxon>
    </lineage>
</organism>
<keyword evidence="5" id="KW-0010">Activator</keyword>